<gene>
    <name evidence="2" type="ORF">E1181_11650</name>
</gene>
<evidence type="ECO:0000313" key="3">
    <source>
        <dbReference type="Proteomes" id="UP000295674"/>
    </source>
</evidence>
<evidence type="ECO:0000313" key="2">
    <source>
        <dbReference type="EMBL" id="TDD06654.1"/>
    </source>
</evidence>
<keyword evidence="1" id="KW-1133">Transmembrane helix</keyword>
<evidence type="ECO:0000256" key="1">
    <source>
        <dbReference type="SAM" id="Phobius"/>
    </source>
</evidence>
<sequence>MKPVVHVELTGKAIKTVLVLLAFISAILALVWLLISPSYAIAGGIGVILVVRGLYALFTPSTE</sequence>
<proteinExistence type="predicted"/>
<keyword evidence="3" id="KW-1185">Reference proteome</keyword>
<keyword evidence="1" id="KW-0812">Transmembrane</keyword>
<dbReference type="EMBL" id="SMKS01000015">
    <property type="protein sequence ID" value="TDD06654.1"/>
    <property type="molecule type" value="Genomic_DNA"/>
</dbReference>
<reference evidence="2 3" key="1">
    <citation type="submission" date="2019-03" db="EMBL/GenBank/DDBJ databases">
        <title>Draft genome sequences of novel Actinobacteria.</title>
        <authorList>
            <person name="Sahin N."/>
            <person name="Ay H."/>
            <person name="Saygin H."/>
        </authorList>
    </citation>
    <scope>NUCLEOTIDE SEQUENCE [LARGE SCALE GENOMIC DNA]</scope>
    <source>
        <strain evidence="2 3">16K309</strain>
    </source>
</reference>
<organism evidence="2 3">
    <name type="scientific">Saccharopolyspora terrae</name>
    <dbReference type="NCBI Taxonomy" id="2530384"/>
    <lineage>
        <taxon>Bacteria</taxon>
        <taxon>Bacillati</taxon>
        <taxon>Actinomycetota</taxon>
        <taxon>Actinomycetes</taxon>
        <taxon>Pseudonocardiales</taxon>
        <taxon>Pseudonocardiaceae</taxon>
        <taxon>Saccharopolyspora</taxon>
    </lineage>
</organism>
<dbReference type="Proteomes" id="UP000295674">
    <property type="component" value="Unassembled WGS sequence"/>
</dbReference>
<feature type="transmembrane region" description="Helical" evidence="1">
    <location>
        <begin position="12"/>
        <end position="33"/>
    </location>
</feature>
<dbReference type="OrthoDB" id="9917630at2"/>
<comment type="caution">
    <text evidence="2">The sequence shown here is derived from an EMBL/GenBank/DDBJ whole genome shotgun (WGS) entry which is preliminary data.</text>
</comment>
<name>A0A4R4VV73_9PSEU</name>
<dbReference type="RefSeq" id="WP_132673990.1">
    <property type="nucleotide sequence ID" value="NZ_SMKS01000015.1"/>
</dbReference>
<protein>
    <submittedName>
        <fullName evidence="2">Uncharacterized protein</fullName>
    </submittedName>
</protein>
<keyword evidence="1" id="KW-0472">Membrane</keyword>
<dbReference type="AlphaFoldDB" id="A0A4R4VV73"/>
<accession>A0A4R4VV73</accession>
<feature type="transmembrane region" description="Helical" evidence="1">
    <location>
        <begin position="39"/>
        <end position="58"/>
    </location>
</feature>